<feature type="compositionally biased region" description="Basic and acidic residues" evidence="1">
    <location>
        <begin position="83"/>
        <end position="96"/>
    </location>
</feature>
<feature type="compositionally biased region" description="Acidic residues" evidence="1">
    <location>
        <begin position="44"/>
        <end position="53"/>
    </location>
</feature>
<keyword evidence="2" id="KW-1185">Reference proteome</keyword>
<dbReference type="PANTHER" id="PTHR13177:SF4">
    <property type="entry name" value="GEO09647P1"/>
    <property type="match status" value="1"/>
</dbReference>
<protein>
    <submittedName>
        <fullName evidence="3">Death-associated protein 1-like</fullName>
    </submittedName>
</protein>
<dbReference type="GeneID" id="106459305"/>
<dbReference type="Pfam" id="PF15228">
    <property type="entry name" value="DAP"/>
    <property type="match status" value="1"/>
</dbReference>
<sequence length="110" mass="12265">MSSTEENQELKAGHPPAVKVGGMRITQHKPSIHEKLAEPPKKEEEEEEEEEEAQVSKSPPKQQLMISGALARGDSDFPPEAVRAFHEKPTPSKDNRNISNKPAVIHQPRK</sequence>
<dbReference type="RefSeq" id="XP_013774369.1">
    <property type="nucleotide sequence ID" value="XM_013918915.2"/>
</dbReference>
<dbReference type="Proteomes" id="UP000694941">
    <property type="component" value="Unplaced"/>
</dbReference>
<organism evidence="2 3">
    <name type="scientific">Limulus polyphemus</name>
    <name type="common">Atlantic horseshoe crab</name>
    <dbReference type="NCBI Taxonomy" id="6850"/>
    <lineage>
        <taxon>Eukaryota</taxon>
        <taxon>Metazoa</taxon>
        <taxon>Ecdysozoa</taxon>
        <taxon>Arthropoda</taxon>
        <taxon>Chelicerata</taxon>
        <taxon>Merostomata</taxon>
        <taxon>Xiphosura</taxon>
        <taxon>Limulidae</taxon>
        <taxon>Limulus</taxon>
    </lineage>
</organism>
<dbReference type="InterPro" id="IPR024130">
    <property type="entry name" value="DAP1/DAPL1"/>
</dbReference>
<name>A0ABM1B408_LIMPO</name>
<gene>
    <name evidence="3" type="primary">LOC106459305</name>
</gene>
<accession>A0ABM1B408</accession>
<feature type="region of interest" description="Disordered" evidence="1">
    <location>
        <begin position="1"/>
        <end position="110"/>
    </location>
</feature>
<evidence type="ECO:0000313" key="3">
    <source>
        <dbReference type="RefSeq" id="XP_013774369.1"/>
    </source>
</evidence>
<feature type="compositionally biased region" description="Basic and acidic residues" evidence="1">
    <location>
        <begin position="31"/>
        <end position="43"/>
    </location>
</feature>
<reference evidence="3" key="1">
    <citation type="submission" date="2025-08" db="UniProtKB">
        <authorList>
            <consortium name="RefSeq"/>
        </authorList>
    </citation>
    <scope>IDENTIFICATION</scope>
    <source>
        <tissue evidence="3">Muscle</tissue>
    </source>
</reference>
<feature type="compositionally biased region" description="Polar residues" evidence="1">
    <location>
        <begin position="55"/>
        <end position="65"/>
    </location>
</feature>
<evidence type="ECO:0000256" key="1">
    <source>
        <dbReference type="SAM" id="MobiDB-lite"/>
    </source>
</evidence>
<proteinExistence type="predicted"/>
<evidence type="ECO:0000313" key="2">
    <source>
        <dbReference type="Proteomes" id="UP000694941"/>
    </source>
</evidence>
<dbReference type="PANTHER" id="PTHR13177">
    <property type="entry name" value="DEATH-ASSOCIATED PROTEIN 1"/>
    <property type="match status" value="1"/>
</dbReference>